<gene>
    <name evidence="1" type="ORF">C1SCF055_LOCUS2999</name>
</gene>
<reference evidence="2 3" key="2">
    <citation type="submission" date="2024-05" db="EMBL/GenBank/DDBJ databases">
        <authorList>
            <person name="Chen Y."/>
            <person name="Shah S."/>
            <person name="Dougan E. K."/>
            <person name="Thang M."/>
            <person name="Chan C."/>
        </authorList>
    </citation>
    <scope>NUCLEOTIDE SEQUENCE [LARGE SCALE GENOMIC DNA]</scope>
</reference>
<dbReference type="EMBL" id="CAMXCT010000146">
    <property type="protein sequence ID" value="CAI3974611.1"/>
    <property type="molecule type" value="Genomic_DNA"/>
</dbReference>
<dbReference type="EMBL" id="CAMXCT030000146">
    <property type="protein sequence ID" value="CAL4761923.1"/>
    <property type="molecule type" value="Genomic_DNA"/>
</dbReference>
<name>A0A9P1BJM9_9DINO</name>
<evidence type="ECO:0000313" key="2">
    <source>
        <dbReference type="EMBL" id="CAL4761923.1"/>
    </source>
</evidence>
<reference evidence="1" key="1">
    <citation type="submission" date="2022-10" db="EMBL/GenBank/DDBJ databases">
        <authorList>
            <person name="Chen Y."/>
            <person name="Dougan E. K."/>
            <person name="Chan C."/>
            <person name="Rhodes N."/>
            <person name="Thang M."/>
        </authorList>
    </citation>
    <scope>NUCLEOTIDE SEQUENCE</scope>
</reference>
<dbReference type="AlphaFoldDB" id="A0A9P1BJM9"/>
<evidence type="ECO:0000313" key="1">
    <source>
        <dbReference type="EMBL" id="CAI3974611.1"/>
    </source>
</evidence>
<dbReference type="EMBL" id="CAMXCT020000146">
    <property type="protein sequence ID" value="CAL1127986.1"/>
    <property type="molecule type" value="Genomic_DNA"/>
</dbReference>
<protein>
    <submittedName>
        <fullName evidence="1">Uncharacterized protein</fullName>
    </submittedName>
</protein>
<proteinExistence type="predicted"/>
<organism evidence="1">
    <name type="scientific">Cladocopium goreaui</name>
    <dbReference type="NCBI Taxonomy" id="2562237"/>
    <lineage>
        <taxon>Eukaryota</taxon>
        <taxon>Sar</taxon>
        <taxon>Alveolata</taxon>
        <taxon>Dinophyceae</taxon>
        <taxon>Suessiales</taxon>
        <taxon>Symbiodiniaceae</taxon>
        <taxon>Cladocopium</taxon>
    </lineage>
</organism>
<dbReference type="Proteomes" id="UP001152797">
    <property type="component" value="Unassembled WGS sequence"/>
</dbReference>
<keyword evidence="3" id="KW-1185">Reference proteome</keyword>
<comment type="caution">
    <text evidence="1">The sequence shown here is derived from an EMBL/GenBank/DDBJ whole genome shotgun (WGS) entry which is preliminary data.</text>
</comment>
<accession>A0A9P1BJM9</accession>
<dbReference type="OrthoDB" id="410051at2759"/>
<evidence type="ECO:0000313" key="3">
    <source>
        <dbReference type="Proteomes" id="UP001152797"/>
    </source>
</evidence>
<sequence>MDQDLQKFIAKVKDDPMMPIDTNYLQIQKKLQENGLMYQQTLKPTQLLVHPLNRGGAMLSEKDPSQELSNQMAEKKSQIAANETIAHASEGTLCPPSGQERFLSLGSSHLSQFCKAALHGCTTSNEELTAISHNGNLNLQACCGSQGNQNPFHTMCTEGWPWDIIVSQVEETFPDLPQLVQAALNSSHGIAQKQTEIEIMAPMASNYAHTNDLKKALQLAESTKPKCMPYIAAGHYVQKYSGVTNFDNIHVLAHVSKAFTNTLTIGEDFMTTIAFMDFKERSTTFPWTRAGLLAANLQSPICKVGIGLHDLLNGSNTGAPTSSSTAEQEESHDAKLIAKRKWGMEENQFYHQKGDLKHWQFKSMTDTVAKFEHMPLFPPKDGQPWEMEVELEA</sequence>